<dbReference type="InterPro" id="IPR002937">
    <property type="entry name" value="Amino_oxidase"/>
</dbReference>
<gene>
    <name evidence="2" type="ORF">KQI20_05555</name>
</gene>
<evidence type="ECO:0000259" key="1">
    <source>
        <dbReference type="Pfam" id="PF01593"/>
    </source>
</evidence>
<evidence type="ECO:0000313" key="2">
    <source>
        <dbReference type="EMBL" id="MBU5335899.1"/>
    </source>
</evidence>
<sequence length="619" mass="69988">MKKEVLFIGAGISALTGAALLAKKGFKVTVVESQFKPGGSCGIFKRDDIIFEQGAAMIYGFGKIGFNPHRFVFNALEEPIDIIKHDYLYAIHFNGHKIIFYEDINKFVEQLGKIFPSEKDNFKRFYDDSADLYLKVIANQPTFTTPDVVTKEQGLMQLKSAPKAYLKFLGYMNKNTEHILKKYFKSKEVFDFFDKLTSTYCYTTVEETPAILSAVMFVDNHFGGSYYPAGSTLNLVGKLEKVIEENGGDMIYNRDVKKILVKDDKVYGVKLDNGEIINCERVVNSGNVWNLYNNLIDKSLCKKSREWANLLIPTYPSLVLFALVKDEVIPKDTLPIEMLIGDTEKIDEGEVTLYILSKDDYTLCPRGYQTVMAIGPSFKEWINPKGDYHTEKYFEQKQAEKNRILGLLEKRFPGFKNAATHVELSTPATLQRLVMKEKGAVAGPKQQLGQHMLKRLKTKGEIEGLYNCGESTVMGTGTPAVTVSGISAANLILRECKMQEYEAKYLTGDYVTIVKKPYTGKNLKLSPDETEDKIGKLSMKCQYCMSPKCEKACQKHVPIRDINRRLSVGNFYGARKILNQFDQNPCINCENTSCQEACIRNKFAESVNIKEINSNLVKK</sequence>
<dbReference type="PANTHER" id="PTHR46313">
    <property type="match status" value="1"/>
</dbReference>
<dbReference type="InterPro" id="IPR045892">
    <property type="entry name" value="CrtISO-like"/>
</dbReference>
<dbReference type="EMBL" id="JAHLOQ010000011">
    <property type="protein sequence ID" value="MBU5335899.1"/>
    <property type="molecule type" value="Genomic_DNA"/>
</dbReference>
<accession>A0ABS6DVX4</accession>
<comment type="caution">
    <text evidence="2">The sequence shown here is derived from an EMBL/GenBank/DDBJ whole genome shotgun (WGS) entry which is preliminary data.</text>
</comment>
<reference evidence="2 3" key="1">
    <citation type="submission" date="2021-06" db="EMBL/GenBank/DDBJ databases">
        <authorList>
            <person name="Sun Q."/>
            <person name="Li D."/>
        </authorList>
    </citation>
    <scope>NUCLEOTIDE SEQUENCE [LARGE SCALE GENOMIC DNA]</scope>
    <source>
        <strain evidence="2 3">N19</strain>
    </source>
</reference>
<protein>
    <submittedName>
        <fullName evidence="2">FAD-dependent oxidoreductase</fullName>
    </submittedName>
</protein>
<dbReference type="Proteomes" id="UP001196301">
    <property type="component" value="Unassembled WGS sequence"/>
</dbReference>
<evidence type="ECO:0000313" key="3">
    <source>
        <dbReference type="Proteomes" id="UP001196301"/>
    </source>
</evidence>
<name>A0ABS6DVX4_9FIRM</name>
<dbReference type="PANTHER" id="PTHR46313:SF3">
    <property type="entry name" value="PROLYCOPENE ISOMERASE, CHLOROPLASTIC"/>
    <property type="match status" value="1"/>
</dbReference>
<keyword evidence="3" id="KW-1185">Reference proteome</keyword>
<dbReference type="RefSeq" id="WP_216569033.1">
    <property type="nucleotide sequence ID" value="NZ_JAHLOQ010000011.1"/>
</dbReference>
<dbReference type="Pfam" id="PF01593">
    <property type="entry name" value="Amino_oxidase"/>
    <property type="match status" value="1"/>
</dbReference>
<organism evidence="2 3">
    <name type="scientific">Intestinibacter bartlettii</name>
    <dbReference type="NCBI Taxonomy" id="261299"/>
    <lineage>
        <taxon>Bacteria</taxon>
        <taxon>Bacillati</taxon>
        <taxon>Bacillota</taxon>
        <taxon>Clostridia</taxon>
        <taxon>Peptostreptococcales</taxon>
        <taxon>Peptostreptococcaceae</taxon>
        <taxon>Intestinibacter</taxon>
    </lineage>
</organism>
<proteinExistence type="predicted"/>
<feature type="domain" description="Amine oxidase" evidence="1">
    <location>
        <begin position="15"/>
        <end position="493"/>
    </location>
</feature>